<keyword evidence="7" id="KW-1185">Reference proteome</keyword>
<dbReference type="GO" id="GO:0008595">
    <property type="term" value="P:anterior/posterior axis specification, embryo"/>
    <property type="evidence" value="ECO:0007669"/>
    <property type="project" value="Ensembl"/>
</dbReference>
<sequence length="199" mass="22312">MLTFFFLPNLLRAVDYRKMARFSSSVILIMAFSKAFELGLVAGLAHKLTRPSQEDLAFRNDSLRSQEEPAVGPRSFVLVPSMGIQDKKELNRTCCLNGGTCMLGSFCACLPYFYGRNCEYDARKENCGAMPHDTWLPKKCSMCRCWRGELRCLPQPFLPGCGGHVVDEQLDASRTPEIPLSAWITFMLAGICLSLQSYC</sequence>
<dbReference type="KEGG" id="mmur:105875105"/>
<dbReference type="CTD" id="6997"/>
<evidence type="ECO:0000256" key="2">
    <source>
        <dbReference type="ARBA" id="ARBA00022536"/>
    </source>
</evidence>
<evidence type="ECO:0000259" key="5">
    <source>
        <dbReference type="PROSITE" id="PS00022"/>
    </source>
</evidence>
<dbReference type="GeneID" id="105875105"/>
<dbReference type="AlphaFoldDB" id="A0A8B7GUJ2"/>
<dbReference type="GO" id="GO:0048144">
    <property type="term" value="P:fibroblast proliferation"/>
    <property type="evidence" value="ECO:0007669"/>
    <property type="project" value="Ensembl"/>
</dbReference>
<dbReference type="GO" id="GO:0045944">
    <property type="term" value="P:positive regulation of transcription by RNA polymerase II"/>
    <property type="evidence" value="ECO:0007669"/>
    <property type="project" value="Ensembl"/>
</dbReference>
<dbReference type="GO" id="GO:0001570">
    <property type="term" value="P:vasculogenesis"/>
    <property type="evidence" value="ECO:0007669"/>
    <property type="project" value="Ensembl"/>
</dbReference>
<dbReference type="Gene3D" id="2.10.25.10">
    <property type="entry name" value="Laminin"/>
    <property type="match status" value="1"/>
</dbReference>
<protein>
    <recommendedName>
        <fullName evidence="5">EGF-like domain-containing protein</fullName>
    </recommendedName>
</protein>
<dbReference type="GO" id="GO:0005634">
    <property type="term" value="C:nucleus"/>
    <property type="evidence" value="ECO:0007669"/>
    <property type="project" value="Ensembl"/>
</dbReference>
<dbReference type="GO" id="GO:0005794">
    <property type="term" value="C:Golgi apparatus"/>
    <property type="evidence" value="ECO:0007669"/>
    <property type="project" value="Ensembl"/>
</dbReference>
<dbReference type="InterPro" id="IPR000742">
    <property type="entry name" value="EGF"/>
</dbReference>
<dbReference type="OrthoDB" id="9893603at2759"/>
<dbReference type="GO" id="GO:0005886">
    <property type="term" value="C:plasma membrane"/>
    <property type="evidence" value="ECO:0007669"/>
    <property type="project" value="Ensembl"/>
</dbReference>
<dbReference type="GO" id="GO:0015026">
    <property type="term" value="F:coreceptor activity"/>
    <property type="evidence" value="ECO:0007669"/>
    <property type="project" value="Ensembl"/>
</dbReference>
<dbReference type="InterPro" id="IPR019011">
    <property type="entry name" value="Cryptic/Cripto_CFC-dom"/>
</dbReference>
<reference evidence="6" key="2">
    <citation type="submission" date="2025-08" db="UniProtKB">
        <authorList>
            <consortium name="Ensembl"/>
        </authorList>
    </citation>
    <scope>IDENTIFICATION</scope>
</reference>
<dbReference type="GO" id="GO:0030335">
    <property type="term" value="P:positive regulation of cell migration"/>
    <property type="evidence" value="ECO:0007669"/>
    <property type="project" value="Ensembl"/>
</dbReference>
<dbReference type="GO" id="GO:0048146">
    <property type="term" value="P:positive regulation of fibroblast proliferation"/>
    <property type="evidence" value="ECO:0007669"/>
    <property type="project" value="Ensembl"/>
</dbReference>
<evidence type="ECO:0000313" key="7">
    <source>
        <dbReference type="Proteomes" id="UP000694394"/>
    </source>
</evidence>
<keyword evidence="4" id="KW-0325">Glycoprotein</keyword>
<dbReference type="SUPFAM" id="SSF57196">
    <property type="entry name" value="EGF/Laminin"/>
    <property type="match status" value="2"/>
</dbReference>
<dbReference type="CDD" id="cd00054">
    <property type="entry name" value="EGF_CA"/>
    <property type="match status" value="1"/>
</dbReference>
<dbReference type="GO" id="GO:0001701">
    <property type="term" value="P:in utero embryonic development"/>
    <property type="evidence" value="ECO:0007669"/>
    <property type="project" value="Ensembl"/>
</dbReference>
<dbReference type="FunFam" id="2.10.25.10:FF:000421">
    <property type="entry name" value="Teratocarcinoma-derived growth factor"/>
    <property type="match status" value="1"/>
</dbReference>
<dbReference type="EMBL" id="ABDC03018153">
    <property type="status" value="NOT_ANNOTATED_CDS"/>
    <property type="molecule type" value="Genomic_DNA"/>
</dbReference>
<dbReference type="RefSeq" id="XP_012627107.1">
    <property type="nucleotide sequence ID" value="XM_012771653.1"/>
</dbReference>
<feature type="domain" description="EGF-like" evidence="5">
    <location>
        <begin position="107"/>
        <end position="118"/>
    </location>
</feature>
<reference evidence="6" key="1">
    <citation type="submission" date="2016-12" db="EMBL/GenBank/DDBJ databases">
        <title>Mouse lemur reference genome and diversity panel.</title>
        <authorList>
            <person name="Harris R."/>
            <person name="Larsen P."/>
            <person name="Liu Y."/>
            <person name="Hughes D.S."/>
            <person name="Murali S."/>
            <person name="Raveendran M."/>
            <person name="Korchina V."/>
            <person name="Wang M."/>
            <person name="Jhangiani S."/>
            <person name="Bandaranaike D."/>
            <person name="Bellair M."/>
            <person name="Blankenburg K."/>
            <person name="Chao H."/>
            <person name="Dahdouli M."/>
            <person name="Dinh H."/>
            <person name="Doddapaneni H."/>
            <person name="English A."/>
            <person name="Firestine M."/>
            <person name="Gnanaolivu R."/>
            <person name="Gross S."/>
            <person name="Hernandez B."/>
            <person name="Javaid M."/>
            <person name="Jayaseelan J."/>
            <person name="Jones J."/>
            <person name="Khan Z."/>
            <person name="Kovar C."/>
            <person name="Kurapati P."/>
            <person name="Le B."/>
            <person name="Lee S."/>
            <person name="Li M."/>
            <person name="Mathew T."/>
            <person name="Narasimhan A."/>
            <person name="Ngo D."/>
            <person name="Nguyen L."/>
            <person name="Okwuonu G."/>
            <person name="Ongeri F."/>
            <person name="Osuji N."/>
            <person name="Pu L.-L."/>
            <person name="Puazo M."/>
            <person name="Quiroz J."/>
            <person name="Raj R."/>
            <person name="Rajbhandari K."/>
            <person name="Reid J.G."/>
            <person name="Santibanez J."/>
            <person name="Sexton D."/>
            <person name="Skinner E."/>
            <person name="Vee V."/>
            <person name="Weissenberger G."/>
            <person name="Wu Y."/>
            <person name="Xin Y."/>
            <person name="Han Y."/>
            <person name="Campbell C."/>
            <person name="Brown A."/>
            <person name="Sullivan B."/>
            <person name="Shelton J."/>
            <person name="Brown S."/>
            <person name="Dudchenko O."/>
            <person name="Machol I."/>
            <person name="Durand N."/>
            <person name="Shamim M."/>
            <person name="Lieberman A."/>
            <person name="Muzny D.M."/>
            <person name="Richards S."/>
            <person name="Yoder A."/>
            <person name="Worley K.C."/>
            <person name="Rogers J."/>
            <person name="Gibbs R.A."/>
        </authorList>
    </citation>
    <scope>NUCLEOTIDE SEQUENCE [LARGE SCALE GENOMIC DNA]</scope>
</reference>
<dbReference type="GO" id="GO:0001954">
    <property type="term" value="P:positive regulation of cell-matrix adhesion"/>
    <property type="evidence" value="ECO:0007669"/>
    <property type="project" value="Ensembl"/>
</dbReference>
<dbReference type="PROSITE" id="PS00022">
    <property type="entry name" value="EGF_1"/>
    <property type="match status" value="1"/>
</dbReference>
<reference evidence="6" key="3">
    <citation type="submission" date="2025-09" db="UniProtKB">
        <authorList>
            <consortium name="Ensembl"/>
        </authorList>
    </citation>
    <scope>IDENTIFICATION</scope>
</reference>
<proteinExistence type="inferred from homology"/>
<dbReference type="GO" id="GO:0010762">
    <property type="term" value="P:regulation of fibroblast migration"/>
    <property type="evidence" value="ECO:0007669"/>
    <property type="project" value="Ensembl"/>
</dbReference>
<dbReference type="GO" id="GO:0030512">
    <property type="term" value="P:negative regulation of transforming growth factor beta receptor signaling pathway"/>
    <property type="evidence" value="ECO:0007669"/>
    <property type="project" value="Ensembl"/>
</dbReference>
<dbReference type="Ensembl" id="ENSMICT00000016498.3">
    <property type="protein sequence ID" value="ENSMICP00000015038.2"/>
    <property type="gene ID" value="ENSMICG00000016492.3"/>
</dbReference>
<accession>A0A8B7GUJ2</accession>
<dbReference type="GO" id="GO:0005615">
    <property type="term" value="C:extracellular space"/>
    <property type="evidence" value="ECO:0007669"/>
    <property type="project" value="Ensembl"/>
</dbReference>
<dbReference type="GeneTree" id="ENSGT00940000159076"/>
<dbReference type="GO" id="GO:0009986">
    <property type="term" value="C:cell surface"/>
    <property type="evidence" value="ECO:0007669"/>
    <property type="project" value="Ensembl"/>
</dbReference>
<keyword evidence="2" id="KW-0245">EGF-like domain</keyword>
<keyword evidence="3" id="KW-1015">Disulfide bond</keyword>
<name>A0A8B7GUJ2_MICMU</name>
<dbReference type="Pfam" id="PF09443">
    <property type="entry name" value="CFC"/>
    <property type="match status" value="1"/>
</dbReference>
<evidence type="ECO:0000256" key="1">
    <source>
        <dbReference type="ARBA" id="ARBA00007384"/>
    </source>
</evidence>
<comment type="similarity">
    <text evidence="1">Belongs to the EGF-CFC (Cripto-1/FRL1/Cryptic) family.</text>
</comment>
<dbReference type="GO" id="GO:0070698">
    <property type="term" value="F:type I activin receptor binding"/>
    <property type="evidence" value="ECO:0007669"/>
    <property type="project" value="Ensembl"/>
</dbReference>
<dbReference type="GO" id="GO:0038092">
    <property type="term" value="P:nodal signaling pathway"/>
    <property type="evidence" value="ECO:0007669"/>
    <property type="project" value="Ensembl"/>
</dbReference>
<dbReference type="GO" id="GO:0048471">
    <property type="term" value="C:perinuclear region of cytoplasm"/>
    <property type="evidence" value="ECO:0007669"/>
    <property type="project" value="Ensembl"/>
</dbReference>
<evidence type="ECO:0000256" key="3">
    <source>
        <dbReference type="ARBA" id="ARBA00023157"/>
    </source>
</evidence>
<evidence type="ECO:0000313" key="6">
    <source>
        <dbReference type="Ensembl" id="ENSMICP00000015038.2"/>
    </source>
</evidence>
<dbReference type="GO" id="GO:0038100">
    <property type="term" value="F:nodal binding"/>
    <property type="evidence" value="ECO:0007669"/>
    <property type="project" value="Ensembl"/>
</dbReference>
<dbReference type="GO" id="GO:0055007">
    <property type="term" value="P:cardiac muscle cell differentiation"/>
    <property type="evidence" value="ECO:0007669"/>
    <property type="project" value="Ensembl"/>
</dbReference>
<dbReference type="GO" id="GO:0017147">
    <property type="term" value="F:Wnt-protein binding"/>
    <property type="evidence" value="ECO:0007669"/>
    <property type="project" value="Ensembl"/>
</dbReference>
<organism evidence="6 7">
    <name type="scientific">Microcebus murinus</name>
    <name type="common">Gray mouse lemur</name>
    <name type="synonym">Lemur murinus</name>
    <dbReference type="NCBI Taxonomy" id="30608"/>
    <lineage>
        <taxon>Eukaryota</taxon>
        <taxon>Metazoa</taxon>
        <taxon>Chordata</taxon>
        <taxon>Craniata</taxon>
        <taxon>Vertebrata</taxon>
        <taxon>Euteleostomi</taxon>
        <taxon>Mammalia</taxon>
        <taxon>Eutheria</taxon>
        <taxon>Euarchontoglires</taxon>
        <taxon>Primates</taxon>
        <taxon>Strepsirrhini</taxon>
        <taxon>Lemuriformes</taxon>
        <taxon>Cheirogaleidae</taxon>
        <taxon>Microcebus</taxon>
    </lineage>
</organism>
<evidence type="ECO:0000256" key="4">
    <source>
        <dbReference type="ARBA" id="ARBA00023180"/>
    </source>
</evidence>
<dbReference type="Proteomes" id="UP000694394">
    <property type="component" value="Chromosome 14"/>
</dbReference>
<dbReference type="GO" id="GO:0007369">
    <property type="term" value="P:gastrulation"/>
    <property type="evidence" value="ECO:0007669"/>
    <property type="project" value="Ensembl"/>
</dbReference>
<gene>
    <name evidence="6" type="primary">CRIPTO</name>
</gene>
<dbReference type="GO" id="GO:0001763">
    <property type="term" value="P:morphogenesis of a branching structure"/>
    <property type="evidence" value="ECO:0007669"/>
    <property type="project" value="Ensembl"/>
</dbReference>